<evidence type="ECO:0000313" key="3">
    <source>
        <dbReference type="Proteomes" id="UP000823588"/>
    </source>
</evidence>
<reference evidence="2" key="1">
    <citation type="submission" date="2021-03" db="EMBL/GenBank/DDBJ databases">
        <title>Genomic Encyclopedia of Type Strains, Phase IV (KMG-IV): sequencing the most valuable type-strain genomes for metagenomic binning, comparative biology and taxonomic classification.</title>
        <authorList>
            <person name="Goeker M."/>
        </authorList>
    </citation>
    <scope>NUCLEOTIDE SEQUENCE</scope>
    <source>
        <strain evidence="2">DSM 23564</strain>
    </source>
</reference>
<evidence type="ECO:0000313" key="2">
    <source>
        <dbReference type="EMBL" id="MBP1921105.1"/>
    </source>
</evidence>
<feature type="region of interest" description="Disordered" evidence="1">
    <location>
        <begin position="679"/>
        <end position="713"/>
    </location>
</feature>
<proteinExistence type="predicted"/>
<dbReference type="EMBL" id="JAGGKQ010000001">
    <property type="protein sequence ID" value="MBP1921105.1"/>
    <property type="molecule type" value="Genomic_DNA"/>
</dbReference>
<dbReference type="RefSeq" id="WP_209482491.1">
    <property type="nucleotide sequence ID" value="NZ_JAGGKQ010000001.1"/>
</dbReference>
<keyword evidence="3" id="KW-1185">Reference proteome</keyword>
<evidence type="ECO:0000256" key="1">
    <source>
        <dbReference type="SAM" id="MobiDB-lite"/>
    </source>
</evidence>
<sequence length="713" mass="76544">MTGRDAARRIEFETDGETLYVRDGIESERLTLRFDREPDPQPAITDLFPVPVDRAVSFEAESISVPSYSSVTINESDGEFVAMLTEDLSLPRGAYCFDITGTTKVFVRAVDVSIEATEMAGEDPVEITFDRPTTITVGGRSLHTRPEATITVPDDPEALMTAVSALGSSIAEWSPERSWPTLRGYPPRIERGDELHVPDHLSIPDTGIEIAVPPTYADIYRIAPLAYYLGAAVVPGAEPEIRLDTGYVEPLPSEGPALEERVSELLRTTLFLDSLVRTEGYVPSDRYEYEQVGPDLPFYPPKLADRSVSEQLMEYLEVDPEILEPYAPPWPTWAVLRPGPAGAELLPHLAHLVAPIRVRGSPLDGDDGDDAGAPTTNRPLALATSPYLPPDGGVPNPDDEPLPSGVSALRPAGYETLLSGSRSVEGDVRVAFLVDSPERADAGRRAMSEPAPPDGVDSWEVYERPSREEIVEMLTDPAVDLLYCSLPTDGSRIVHEDGGIDLAGIRTLPAATVFERTGTVAPAHRSVESGSVGSVAADGPLDASRIRSLVGLLASATPLALSVALAGVQEAGDIRLAGDPGVVVATPKPGSYKYRCVVKIQSSSSKTHIAESHTALSTDSRVGAESTCVHNWGQQLPELGGIPQTEPESLSGTQVLDLIPEPDGIVDLNGQIVFQSDGLTESDIEQSARDALADEDETSDRPDMRSLIQPDSE</sequence>
<protein>
    <submittedName>
        <fullName evidence="2">Uncharacterized protein</fullName>
    </submittedName>
</protein>
<organism evidence="2 3">
    <name type="scientific">Halorubrum alkaliphilum</name>
    <dbReference type="NCBI Taxonomy" id="261290"/>
    <lineage>
        <taxon>Archaea</taxon>
        <taxon>Methanobacteriati</taxon>
        <taxon>Methanobacteriota</taxon>
        <taxon>Stenosarchaea group</taxon>
        <taxon>Halobacteria</taxon>
        <taxon>Halobacteriales</taxon>
        <taxon>Haloferacaceae</taxon>
        <taxon>Halorubrum</taxon>
    </lineage>
</organism>
<dbReference type="Proteomes" id="UP000823588">
    <property type="component" value="Unassembled WGS sequence"/>
</dbReference>
<dbReference type="OrthoDB" id="269729at2157"/>
<feature type="region of interest" description="Disordered" evidence="1">
    <location>
        <begin position="361"/>
        <end position="402"/>
    </location>
</feature>
<comment type="caution">
    <text evidence="2">The sequence shown here is derived from an EMBL/GenBank/DDBJ whole genome shotgun (WGS) entry which is preliminary data.</text>
</comment>
<gene>
    <name evidence="2" type="ORF">J2751_000088</name>
</gene>
<dbReference type="AlphaFoldDB" id="A0A8T4GDA8"/>
<name>A0A8T4GDA8_9EURY</name>
<accession>A0A8T4GDA8</accession>